<dbReference type="HOGENOM" id="CLU_036065_0_0_11"/>
<reference evidence="3 5" key="1">
    <citation type="journal article" date="2015" name="Genome Announc.">
        <title>Complete Genome Sequence of Corynebacterium kutscheri DSM 20755, a Corynebacterial Type Strain with Remarkably Low G+C Content of Chromosomal DNA.</title>
        <authorList>
            <person name="Ruckert C."/>
            <person name="Albersmeier A."/>
            <person name="Winkler A."/>
            <person name="Tauch A."/>
        </authorList>
    </citation>
    <scope>NUCLEOTIDE SEQUENCE [LARGE SCALE GENOMIC DNA]</scope>
    <source>
        <strain evidence="3 5">DSM 20755</strain>
    </source>
</reference>
<proteinExistence type="predicted"/>
<feature type="transmembrane region" description="Helical" evidence="1">
    <location>
        <begin position="377"/>
        <end position="399"/>
    </location>
</feature>
<feature type="transmembrane region" description="Helical" evidence="1">
    <location>
        <begin position="96"/>
        <end position="115"/>
    </location>
</feature>
<dbReference type="InterPro" id="IPR007349">
    <property type="entry name" value="DUF418"/>
</dbReference>
<feature type="transmembrane region" description="Helical" evidence="1">
    <location>
        <begin position="70"/>
        <end position="90"/>
    </location>
</feature>
<dbReference type="AlphaFoldDB" id="A0A0F6TCU8"/>
<dbReference type="Proteomes" id="UP000033457">
    <property type="component" value="Chromosome"/>
</dbReference>
<dbReference type="EMBL" id="CP011312">
    <property type="protein sequence ID" value="AKE41166.1"/>
    <property type="molecule type" value="Genomic_DNA"/>
</dbReference>
<organism evidence="3 5">
    <name type="scientific">Corynebacterium kutscheri</name>
    <dbReference type="NCBI Taxonomy" id="35755"/>
    <lineage>
        <taxon>Bacteria</taxon>
        <taxon>Bacillati</taxon>
        <taxon>Actinomycetota</taxon>
        <taxon>Actinomycetes</taxon>
        <taxon>Mycobacteriales</taxon>
        <taxon>Corynebacteriaceae</taxon>
        <taxon>Corynebacterium</taxon>
    </lineage>
</organism>
<dbReference type="Pfam" id="PF04235">
    <property type="entry name" value="DUF418"/>
    <property type="match status" value="1"/>
</dbReference>
<name>A0A0F6TCU8_9CORY</name>
<evidence type="ECO:0000313" key="4">
    <source>
        <dbReference type="EMBL" id="VEH08442.1"/>
    </source>
</evidence>
<reference evidence="4 6" key="2">
    <citation type="submission" date="2018-12" db="EMBL/GenBank/DDBJ databases">
        <authorList>
            <consortium name="Pathogen Informatics"/>
        </authorList>
    </citation>
    <scope>NUCLEOTIDE SEQUENCE [LARGE SCALE GENOMIC DNA]</scope>
    <source>
        <strain evidence="4 6">NCTC949</strain>
    </source>
</reference>
<dbReference type="STRING" id="35755.UL82_04945"/>
<dbReference type="OrthoDB" id="4966979at2"/>
<feature type="transmembrane region" description="Helical" evidence="1">
    <location>
        <begin position="292"/>
        <end position="311"/>
    </location>
</feature>
<dbReference type="RefSeq" id="WP_046439311.1">
    <property type="nucleotide sequence ID" value="NZ_CP011312.1"/>
</dbReference>
<protein>
    <submittedName>
        <fullName evidence="4">Membrane protein</fullName>
    </submittedName>
</protein>
<keyword evidence="5" id="KW-1185">Reference proteome</keyword>
<feature type="transmembrane region" description="Helical" evidence="1">
    <location>
        <begin position="152"/>
        <end position="170"/>
    </location>
</feature>
<evidence type="ECO:0000313" key="6">
    <source>
        <dbReference type="Proteomes" id="UP000271380"/>
    </source>
</evidence>
<dbReference type="EMBL" id="LR134377">
    <property type="protein sequence ID" value="VEH08442.1"/>
    <property type="molecule type" value="Genomic_DNA"/>
</dbReference>
<evidence type="ECO:0000259" key="2">
    <source>
        <dbReference type="Pfam" id="PF04235"/>
    </source>
</evidence>
<evidence type="ECO:0000313" key="3">
    <source>
        <dbReference type="EMBL" id="AKE41166.1"/>
    </source>
</evidence>
<evidence type="ECO:0000313" key="5">
    <source>
        <dbReference type="Proteomes" id="UP000033457"/>
    </source>
</evidence>
<feature type="transmembrane region" description="Helical" evidence="1">
    <location>
        <begin position="40"/>
        <end position="58"/>
    </location>
</feature>
<feature type="domain" description="DUF418" evidence="2">
    <location>
        <begin position="250"/>
        <end position="305"/>
    </location>
</feature>
<keyword evidence="1" id="KW-0472">Membrane</keyword>
<accession>A0A0F6TCU8</accession>
<dbReference type="Proteomes" id="UP000271380">
    <property type="component" value="Chromosome"/>
</dbReference>
<feature type="transmembrane region" description="Helical" evidence="1">
    <location>
        <begin position="254"/>
        <end position="272"/>
    </location>
</feature>
<dbReference type="KEGG" id="cku:UL82_04945"/>
<evidence type="ECO:0000256" key="1">
    <source>
        <dbReference type="SAM" id="Phobius"/>
    </source>
</evidence>
<feature type="transmembrane region" description="Helical" evidence="1">
    <location>
        <begin position="12"/>
        <end position="34"/>
    </location>
</feature>
<gene>
    <name evidence="4" type="ORF">NCTC949_01555</name>
    <name evidence="3" type="ORF">UL82_04945</name>
</gene>
<feature type="transmembrane region" description="Helical" evidence="1">
    <location>
        <begin position="122"/>
        <end position="146"/>
    </location>
</feature>
<feature type="transmembrane region" description="Helical" evidence="1">
    <location>
        <begin position="182"/>
        <end position="201"/>
    </location>
</feature>
<sequence>MQKESARIYGLDLARALAIIGMIAAHSGITHPVIRGVASGFPSALFAVLAGVSVGIISARGRILGGVPQLQMRLSLLTRGLLIAGIGFLLEAFPSYIVVVLGSIAAEIIILTLVINWRTRNLALLLIGLVFIGPAIAALAVLLGIYSGWLVGVYPLFAWLAYGLSGMIVHRIFIEQGSRKKWLLLGGITVVPTIFAFWYRIKGIHAQYGDESATYVADKSAAFSDGLLPEYEENFSFWRDYFSPMAHSGGLGDVVLSIAVALAVISLCVVICEPNLLRKVMYPLRAMGQMSLTSYTLHVIASGILVILVSFTNNDGSSLGATEMAPQAEETQYGRPWQEYQDLVNQAENWSDFYDLKYPPSPKLDTDYDTIDNGETFAWIEFAVQIVGISIFAMLWQLLPRFHRRGPWESFIRWATRKFSQVPPGKEPENYSI</sequence>
<keyword evidence="1" id="KW-1133">Transmembrane helix</keyword>
<keyword evidence="1" id="KW-0812">Transmembrane</keyword>